<dbReference type="AlphaFoldDB" id="A0A9N9U6A9"/>
<evidence type="ECO:0000256" key="1">
    <source>
        <dbReference type="SAM" id="MobiDB-lite"/>
    </source>
</evidence>
<proteinExistence type="predicted"/>
<gene>
    <name evidence="2" type="ORF">CBYS24578_00009336</name>
</gene>
<evidence type="ECO:0000313" key="2">
    <source>
        <dbReference type="EMBL" id="CAG9978686.1"/>
    </source>
</evidence>
<accession>A0A9N9U6A9</accession>
<dbReference type="OrthoDB" id="10593913at2759"/>
<comment type="caution">
    <text evidence="2">The sequence shown here is derived from an EMBL/GenBank/DDBJ whole genome shotgun (WGS) entry which is preliminary data.</text>
</comment>
<reference evidence="2" key="1">
    <citation type="submission" date="2021-10" db="EMBL/GenBank/DDBJ databases">
        <authorList>
            <person name="Piombo E."/>
        </authorList>
    </citation>
    <scope>NUCLEOTIDE SEQUENCE</scope>
</reference>
<protein>
    <submittedName>
        <fullName evidence="2">Uncharacterized protein</fullName>
    </submittedName>
</protein>
<evidence type="ECO:0000313" key="3">
    <source>
        <dbReference type="Proteomes" id="UP000754883"/>
    </source>
</evidence>
<organism evidence="2 3">
    <name type="scientific">Clonostachys byssicola</name>
    <dbReference type="NCBI Taxonomy" id="160290"/>
    <lineage>
        <taxon>Eukaryota</taxon>
        <taxon>Fungi</taxon>
        <taxon>Dikarya</taxon>
        <taxon>Ascomycota</taxon>
        <taxon>Pezizomycotina</taxon>
        <taxon>Sordariomycetes</taxon>
        <taxon>Hypocreomycetidae</taxon>
        <taxon>Hypocreales</taxon>
        <taxon>Bionectriaceae</taxon>
        <taxon>Clonostachys</taxon>
    </lineage>
</organism>
<name>A0A9N9U6A9_9HYPO</name>
<feature type="compositionally biased region" description="Basic and acidic residues" evidence="1">
    <location>
        <begin position="95"/>
        <end position="113"/>
    </location>
</feature>
<dbReference type="EMBL" id="CABFNO020001300">
    <property type="protein sequence ID" value="CAG9978686.1"/>
    <property type="molecule type" value="Genomic_DNA"/>
</dbReference>
<keyword evidence="3" id="KW-1185">Reference proteome</keyword>
<dbReference type="Proteomes" id="UP000754883">
    <property type="component" value="Unassembled WGS sequence"/>
</dbReference>
<sequence>MIPELTYSWSRLEIAMAPSKHAGGELCKYCNKAGHSPEKCWLRPAGRGTIPCQKNSSQRDNHLATAQLKQNEIVKLQAEINTLLDKAVDLQNKANEAKKREDEEFEKRVKDMK</sequence>
<feature type="region of interest" description="Disordered" evidence="1">
    <location>
        <begin position="94"/>
        <end position="113"/>
    </location>
</feature>